<accession>C2G486</accession>
<evidence type="ECO:0000313" key="3">
    <source>
        <dbReference type="Proteomes" id="UP000006241"/>
    </source>
</evidence>
<feature type="transmembrane region" description="Helical" evidence="1">
    <location>
        <begin position="84"/>
        <end position="104"/>
    </location>
</feature>
<feature type="transmembrane region" description="Helical" evidence="1">
    <location>
        <begin position="50"/>
        <end position="72"/>
    </location>
</feature>
<dbReference type="Proteomes" id="UP000006241">
    <property type="component" value="Unassembled WGS sequence"/>
</dbReference>
<keyword evidence="1" id="KW-1133">Transmembrane helix</keyword>
<name>C2G486_SPHSI</name>
<dbReference type="RefSeq" id="WP_003004036.1">
    <property type="nucleotide sequence ID" value="NZ_GG668630.1"/>
</dbReference>
<keyword evidence="1" id="KW-0472">Membrane</keyword>
<comment type="caution">
    <text evidence="2">The sequence shown here is derived from an EMBL/GenBank/DDBJ whole genome shotgun (WGS) entry which is preliminary data.</text>
</comment>
<dbReference type="AlphaFoldDB" id="C2G486"/>
<sequence>MEKDRDILQQLMKQSTPKMPFSDFEDQVMARIEKQEMASPEILKVKMKGIYFFLAGTIFGLVINYVAVGYMYEIKWTTISKEQIMLFSQLIYVTLILLFCDRIIRLFRLKQHS</sequence>
<proteinExistence type="predicted"/>
<dbReference type="HOGENOM" id="CLU_2131950_0_0_10"/>
<evidence type="ECO:0000256" key="1">
    <source>
        <dbReference type="SAM" id="Phobius"/>
    </source>
</evidence>
<keyword evidence="1" id="KW-0812">Transmembrane</keyword>
<dbReference type="EMBL" id="ACHB01000096">
    <property type="protein sequence ID" value="EEI90004.1"/>
    <property type="molecule type" value="Genomic_DNA"/>
</dbReference>
<protein>
    <submittedName>
        <fullName evidence="2">Uncharacterized protein</fullName>
    </submittedName>
</protein>
<gene>
    <name evidence="2" type="ORF">HMPREF0765_4372</name>
</gene>
<organism evidence="2 3">
    <name type="scientific">Sphingobacterium spiritivorum ATCC 33300</name>
    <dbReference type="NCBI Taxonomy" id="525372"/>
    <lineage>
        <taxon>Bacteria</taxon>
        <taxon>Pseudomonadati</taxon>
        <taxon>Bacteroidota</taxon>
        <taxon>Sphingobacteriia</taxon>
        <taxon>Sphingobacteriales</taxon>
        <taxon>Sphingobacteriaceae</taxon>
        <taxon>Sphingobacterium</taxon>
    </lineage>
</organism>
<reference evidence="2 3" key="1">
    <citation type="submission" date="2009-01" db="EMBL/GenBank/DDBJ databases">
        <authorList>
            <person name="Qin X."/>
            <person name="Bachman B."/>
            <person name="Battles P."/>
            <person name="Bell A."/>
            <person name="Bess C."/>
            <person name="Bickham C."/>
            <person name="Chaboub L."/>
            <person name="Chen D."/>
            <person name="Coyle M."/>
            <person name="Deiros D.R."/>
            <person name="Dinh H."/>
            <person name="Forbes L."/>
            <person name="Fowler G."/>
            <person name="Francisco L."/>
            <person name="Fu Q."/>
            <person name="Gubbala S."/>
            <person name="Hale W."/>
            <person name="Han Y."/>
            <person name="Hemphill L."/>
            <person name="Highlander S.K."/>
            <person name="Hirani K."/>
            <person name="Hogues M."/>
            <person name="Jackson L."/>
            <person name="Jakkamsetti A."/>
            <person name="Javaid M."/>
            <person name="Jiang H."/>
            <person name="Korchina V."/>
            <person name="Kovar C."/>
            <person name="Lara F."/>
            <person name="Lee S."/>
            <person name="Mata R."/>
            <person name="Mathew T."/>
            <person name="Moen C."/>
            <person name="Morales K."/>
            <person name="Munidasa M."/>
            <person name="Nazareth L."/>
            <person name="Ngo R."/>
            <person name="Nguyen L."/>
            <person name="Okwuonu G."/>
            <person name="Ongeri F."/>
            <person name="Patil S."/>
            <person name="Petrosino J."/>
            <person name="Pham C."/>
            <person name="Pham P."/>
            <person name="Pu L.-L."/>
            <person name="Puazo M."/>
            <person name="Raj R."/>
            <person name="Reid J."/>
            <person name="Rouhana J."/>
            <person name="Saada N."/>
            <person name="Shang Y."/>
            <person name="Simmons D."/>
            <person name="Thornton R."/>
            <person name="Warren J."/>
            <person name="Weissenberger G."/>
            <person name="Zhang J."/>
            <person name="Zhang L."/>
            <person name="Zhou C."/>
            <person name="Zhu D."/>
            <person name="Muzny D."/>
            <person name="Worley K."/>
            <person name="Gibbs R."/>
        </authorList>
    </citation>
    <scope>NUCLEOTIDE SEQUENCE [LARGE SCALE GENOMIC DNA]</scope>
    <source>
        <strain evidence="2 3">ATCC 33300</strain>
    </source>
</reference>
<evidence type="ECO:0000313" key="2">
    <source>
        <dbReference type="EMBL" id="EEI90004.1"/>
    </source>
</evidence>